<proteinExistence type="predicted"/>
<sequence length="127" mass="13611">MAARHSSRELLWFVGPLEAGSDDTQASLFFPTVVPLYGGADRRVFAAVGILRLARLTRSIRRARFDEAVHGEGRGGGSQTSSHLWRGSQLGRAQAALDDIMAAFTPARWCCSSATGVAGKRMSSTTT</sequence>
<gene>
    <name evidence="1" type="ORF">M6B38_172190</name>
</gene>
<evidence type="ECO:0000313" key="2">
    <source>
        <dbReference type="Proteomes" id="UP001140949"/>
    </source>
</evidence>
<evidence type="ECO:0000313" key="1">
    <source>
        <dbReference type="EMBL" id="KAJ6807354.1"/>
    </source>
</evidence>
<organism evidence="1 2">
    <name type="scientific">Iris pallida</name>
    <name type="common">Sweet iris</name>
    <dbReference type="NCBI Taxonomy" id="29817"/>
    <lineage>
        <taxon>Eukaryota</taxon>
        <taxon>Viridiplantae</taxon>
        <taxon>Streptophyta</taxon>
        <taxon>Embryophyta</taxon>
        <taxon>Tracheophyta</taxon>
        <taxon>Spermatophyta</taxon>
        <taxon>Magnoliopsida</taxon>
        <taxon>Liliopsida</taxon>
        <taxon>Asparagales</taxon>
        <taxon>Iridaceae</taxon>
        <taxon>Iridoideae</taxon>
        <taxon>Irideae</taxon>
        <taxon>Iris</taxon>
    </lineage>
</organism>
<protein>
    <submittedName>
        <fullName evidence="1">Protein TRANSPARENT TESTA GLABRA 1</fullName>
    </submittedName>
</protein>
<name>A0AAX6ETE6_IRIPA</name>
<reference evidence="1" key="2">
    <citation type="submission" date="2023-04" db="EMBL/GenBank/DDBJ databases">
        <authorList>
            <person name="Bruccoleri R.E."/>
            <person name="Oakeley E.J."/>
            <person name="Faust A.-M."/>
            <person name="Dessus-Babus S."/>
            <person name="Altorfer M."/>
            <person name="Burckhardt D."/>
            <person name="Oertli M."/>
            <person name="Naumann U."/>
            <person name="Petersen F."/>
            <person name="Wong J."/>
        </authorList>
    </citation>
    <scope>NUCLEOTIDE SEQUENCE</scope>
    <source>
        <strain evidence="1">GSM-AAB239-AS_SAM_17_03QT</strain>
        <tissue evidence="1">Leaf</tissue>
    </source>
</reference>
<keyword evidence="2" id="KW-1185">Reference proteome</keyword>
<dbReference type="AlphaFoldDB" id="A0AAX6ETE6"/>
<dbReference type="EMBL" id="JANAVB010034016">
    <property type="protein sequence ID" value="KAJ6807354.1"/>
    <property type="molecule type" value="Genomic_DNA"/>
</dbReference>
<comment type="caution">
    <text evidence="1">The sequence shown here is derived from an EMBL/GenBank/DDBJ whole genome shotgun (WGS) entry which is preliminary data.</text>
</comment>
<dbReference type="Proteomes" id="UP001140949">
    <property type="component" value="Unassembled WGS sequence"/>
</dbReference>
<reference evidence="1" key="1">
    <citation type="journal article" date="2023" name="GigaByte">
        <title>Genome assembly of the bearded iris, Iris pallida Lam.</title>
        <authorList>
            <person name="Bruccoleri R.E."/>
            <person name="Oakeley E.J."/>
            <person name="Faust A.M.E."/>
            <person name="Altorfer M."/>
            <person name="Dessus-Babus S."/>
            <person name="Burckhardt D."/>
            <person name="Oertli M."/>
            <person name="Naumann U."/>
            <person name="Petersen F."/>
            <person name="Wong J."/>
        </authorList>
    </citation>
    <scope>NUCLEOTIDE SEQUENCE</scope>
    <source>
        <strain evidence="1">GSM-AAB239-AS_SAM_17_03QT</strain>
    </source>
</reference>
<accession>A0AAX6ETE6</accession>